<proteinExistence type="predicted"/>
<dbReference type="GO" id="GO:0008483">
    <property type="term" value="F:transaminase activity"/>
    <property type="evidence" value="ECO:0007669"/>
    <property type="project" value="UniProtKB-KW"/>
</dbReference>
<name>A0A7J5BR46_9MICO</name>
<reference evidence="1 2" key="1">
    <citation type="submission" date="2019-09" db="EMBL/GenBank/DDBJ databases">
        <title>Phylogeny of genus Pseudoclavibacter and closely related genus.</title>
        <authorList>
            <person name="Li Y."/>
        </authorList>
    </citation>
    <scope>NUCLEOTIDE SEQUENCE [LARGE SCALE GENOMIC DNA]</scope>
    <source>
        <strain evidence="1 2">DSM 23821</strain>
    </source>
</reference>
<keyword evidence="1" id="KW-0032">Aminotransferase</keyword>
<sequence>MPPSEQPERPDDALSSLWSIDRVIDSWRVHDGTVIGMRAHAARFEDAVEDVFVSRMAIPADPPWEDIWASVAAATPAEGEFFPRMTAALGEDGDRLKIEHELRRAPERRPTTSLAVAPDTRTHPTVKGADLETLASLREVAVELGDDDALLVDDRGNIVEAANGAILAWRDGQLVRPASERLLPSVTVVVLTGLLRRRGEDLRRVRIRLEDADELWYVNALHGISPVRSVDGEERPVDEARAARWQATLEAQRQPL</sequence>
<dbReference type="Pfam" id="PF01063">
    <property type="entry name" value="Aminotran_4"/>
    <property type="match status" value="1"/>
</dbReference>
<dbReference type="InterPro" id="IPR036038">
    <property type="entry name" value="Aminotransferase-like"/>
</dbReference>
<dbReference type="InterPro" id="IPR001544">
    <property type="entry name" value="Aminotrans_IV"/>
</dbReference>
<dbReference type="EMBL" id="WBJZ01000011">
    <property type="protein sequence ID" value="KAB1656694.1"/>
    <property type="molecule type" value="Genomic_DNA"/>
</dbReference>
<dbReference type="AlphaFoldDB" id="A0A7J5BR46"/>
<gene>
    <name evidence="1" type="ORF">F8O01_09915</name>
</gene>
<comment type="caution">
    <text evidence="1">The sequence shown here is derived from an EMBL/GenBank/DDBJ whole genome shotgun (WGS) entry which is preliminary data.</text>
</comment>
<dbReference type="Gene3D" id="3.20.10.10">
    <property type="entry name" value="D-amino Acid Aminotransferase, subunit A, domain 2"/>
    <property type="match status" value="1"/>
</dbReference>
<dbReference type="OrthoDB" id="4570776at2"/>
<keyword evidence="2" id="KW-1185">Reference proteome</keyword>
<protein>
    <submittedName>
        <fullName evidence="1">Aminotransferase class IV</fullName>
    </submittedName>
</protein>
<accession>A0A7J5BR46</accession>
<evidence type="ECO:0000313" key="2">
    <source>
        <dbReference type="Proteomes" id="UP000467240"/>
    </source>
</evidence>
<evidence type="ECO:0000313" key="1">
    <source>
        <dbReference type="EMBL" id="KAB1656694.1"/>
    </source>
</evidence>
<dbReference type="SUPFAM" id="SSF56752">
    <property type="entry name" value="D-aminoacid aminotransferase-like PLP-dependent enzymes"/>
    <property type="match status" value="1"/>
</dbReference>
<organism evidence="1 2">
    <name type="scientific">Pseudoclavibacter chungangensis</name>
    <dbReference type="NCBI Taxonomy" id="587635"/>
    <lineage>
        <taxon>Bacteria</taxon>
        <taxon>Bacillati</taxon>
        <taxon>Actinomycetota</taxon>
        <taxon>Actinomycetes</taxon>
        <taxon>Micrococcales</taxon>
        <taxon>Microbacteriaceae</taxon>
        <taxon>Pseudoclavibacter</taxon>
    </lineage>
</organism>
<keyword evidence="1" id="KW-0808">Transferase</keyword>
<dbReference type="Proteomes" id="UP000467240">
    <property type="component" value="Unassembled WGS sequence"/>
</dbReference>
<dbReference type="RefSeq" id="WP_158040708.1">
    <property type="nucleotide sequence ID" value="NZ_JACCFV010000001.1"/>
</dbReference>
<dbReference type="InterPro" id="IPR043132">
    <property type="entry name" value="BCAT-like_C"/>
</dbReference>